<gene>
    <name evidence="2" type="ORF">DPX16_12804</name>
</gene>
<dbReference type="EMBL" id="RJVU01004028">
    <property type="protein sequence ID" value="ROL54935.1"/>
    <property type="molecule type" value="Genomic_DNA"/>
</dbReference>
<comment type="caution">
    <text evidence="2">The sequence shown here is derived from an EMBL/GenBank/DDBJ whole genome shotgun (WGS) entry which is preliminary data.</text>
</comment>
<reference evidence="2 3" key="1">
    <citation type="submission" date="2018-10" db="EMBL/GenBank/DDBJ databases">
        <title>Genome assembly for a Yunnan-Guizhou Plateau 3E fish, Anabarilius grahami (Regan), and its evolutionary and genetic applications.</title>
        <authorList>
            <person name="Jiang W."/>
        </authorList>
    </citation>
    <scope>NUCLEOTIDE SEQUENCE [LARGE SCALE GENOMIC DNA]</scope>
    <source>
        <strain evidence="2">AG-KIZ</strain>
        <tissue evidence="2">Muscle</tissue>
    </source>
</reference>
<protein>
    <submittedName>
        <fullName evidence="2">Uncharacterized protein</fullName>
    </submittedName>
</protein>
<keyword evidence="3" id="KW-1185">Reference proteome</keyword>
<dbReference type="AlphaFoldDB" id="A0A3N0Z911"/>
<evidence type="ECO:0000313" key="2">
    <source>
        <dbReference type="EMBL" id="ROL54935.1"/>
    </source>
</evidence>
<accession>A0A3N0Z911</accession>
<feature type="region of interest" description="Disordered" evidence="1">
    <location>
        <begin position="36"/>
        <end position="56"/>
    </location>
</feature>
<dbReference type="Proteomes" id="UP000281406">
    <property type="component" value="Unassembled WGS sequence"/>
</dbReference>
<evidence type="ECO:0000313" key="3">
    <source>
        <dbReference type="Proteomes" id="UP000281406"/>
    </source>
</evidence>
<name>A0A3N0Z911_ANAGA</name>
<proteinExistence type="predicted"/>
<evidence type="ECO:0000256" key="1">
    <source>
        <dbReference type="SAM" id="MobiDB-lite"/>
    </source>
</evidence>
<sequence>MERTGRYSEDGRSCCSLPPGKSALGLDSHVFLAMTKTPGKHSQSNGGESYGDHTLPEGRWHVEDTYGLTHSNAYGNL</sequence>
<organism evidence="2 3">
    <name type="scientific">Anabarilius grahami</name>
    <name type="common">Kanglang fish</name>
    <name type="synonym">Barilius grahami</name>
    <dbReference type="NCBI Taxonomy" id="495550"/>
    <lineage>
        <taxon>Eukaryota</taxon>
        <taxon>Metazoa</taxon>
        <taxon>Chordata</taxon>
        <taxon>Craniata</taxon>
        <taxon>Vertebrata</taxon>
        <taxon>Euteleostomi</taxon>
        <taxon>Actinopterygii</taxon>
        <taxon>Neopterygii</taxon>
        <taxon>Teleostei</taxon>
        <taxon>Ostariophysi</taxon>
        <taxon>Cypriniformes</taxon>
        <taxon>Xenocyprididae</taxon>
        <taxon>Xenocypridinae</taxon>
        <taxon>Xenocypridinae incertae sedis</taxon>
        <taxon>Anabarilius</taxon>
    </lineage>
</organism>